<accession>A0A1M6NER3</accession>
<dbReference type="OrthoDB" id="9788500at2"/>
<protein>
    <recommendedName>
        <fullName evidence="3">DUF366 domain-containing protein</fullName>
    </recommendedName>
</protein>
<dbReference type="InterPro" id="IPR045864">
    <property type="entry name" value="aa-tRNA-synth_II/BPL/LPL"/>
</dbReference>
<dbReference type="EMBL" id="FRAR01000004">
    <property type="protein sequence ID" value="SHJ94205.1"/>
    <property type="molecule type" value="Genomic_DNA"/>
</dbReference>
<dbReference type="SUPFAM" id="SSF55681">
    <property type="entry name" value="Class II aaRS and biotin synthetases"/>
    <property type="match status" value="1"/>
</dbReference>
<dbReference type="RefSeq" id="WP_072910312.1">
    <property type="nucleotide sequence ID" value="NZ_FRAR01000004.1"/>
</dbReference>
<organism evidence="1 2">
    <name type="scientific">Desulforamulus aeronauticus DSM 10349</name>
    <dbReference type="NCBI Taxonomy" id="1121421"/>
    <lineage>
        <taxon>Bacteria</taxon>
        <taxon>Bacillati</taxon>
        <taxon>Bacillota</taxon>
        <taxon>Clostridia</taxon>
        <taxon>Eubacteriales</taxon>
        <taxon>Peptococcaceae</taxon>
        <taxon>Desulforamulus</taxon>
    </lineage>
</organism>
<evidence type="ECO:0000313" key="2">
    <source>
        <dbReference type="Proteomes" id="UP000183997"/>
    </source>
</evidence>
<evidence type="ECO:0008006" key="3">
    <source>
        <dbReference type="Google" id="ProtNLM"/>
    </source>
</evidence>
<name>A0A1M6NER3_9FIRM</name>
<sequence length="187" mass="20700">MLIYTVPKSLKYDGRQLSSLFAFRNYGLQGDSLVLFRGECQVDLTEMVDLADVRANAPIYSEDMLHFIIEHFEQDLEKTVVRQRLFIAIIKDILQEKTGTLFTRQGDDLYLEGNKLSVSIATASPVSTMIHTGLNVSSQNTPVPTVGLWDLGVTDSAVLSLGQAIAEAYVQETTSIRLARCKVRGVG</sequence>
<dbReference type="GO" id="GO:0140096">
    <property type="term" value="F:catalytic activity, acting on a protein"/>
    <property type="evidence" value="ECO:0007669"/>
    <property type="project" value="UniProtKB-ARBA"/>
</dbReference>
<gene>
    <name evidence="1" type="ORF">SAMN02745123_00094</name>
</gene>
<reference evidence="2" key="1">
    <citation type="submission" date="2016-11" db="EMBL/GenBank/DDBJ databases">
        <authorList>
            <person name="Varghese N."/>
            <person name="Submissions S."/>
        </authorList>
    </citation>
    <scope>NUCLEOTIDE SEQUENCE [LARGE SCALE GENOMIC DNA]</scope>
    <source>
        <strain evidence="2">DSM 10349</strain>
    </source>
</reference>
<dbReference type="GO" id="GO:0016740">
    <property type="term" value="F:transferase activity"/>
    <property type="evidence" value="ECO:0007669"/>
    <property type="project" value="UniProtKB-ARBA"/>
</dbReference>
<dbReference type="InterPro" id="IPR007162">
    <property type="entry name" value="DUF366"/>
</dbReference>
<dbReference type="Gene3D" id="3.30.930.10">
    <property type="entry name" value="Bira Bifunctional Protein, Domain 2"/>
    <property type="match status" value="1"/>
</dbReference>
<keyword evidence="2" id="KW-1185">Reference proteome</keyword>
<proteinExistence type="predicted"/>
<dbReference type="Proteomes" id="UP000183997">
    <property type="component" value="Unassembled WGS sequence"/>
</dbReference>
<evidence type="ECO:0000313" key="1">
    <source>
        <dbReference type="EMBL" id="SHJ94205.1"/>
    </source>
</evidence>
<dbReference type="STRING" id="1121421.SAMN02745123_00094"/>
<dbReference type="Pfam" id="PF04017">
    <property type="entry name" value="DUF366"/>
    <property type="match status" value="1"/>
</dbReference>
<dbReference type="PIRSF" id="PIRSF006503">
    <property type="entry name" value="UCP006503"/>
    <property type="match status" value="1"/>
</dbReference>
<dbReference type="AlphaFoldDB" id="A0A1M6NER3"/>